<dbReference type="HOGENOM" id="CLU_971951_0_0_6"/>
<dbReference type="AlphaFoldDB" id="B6ET39"/>
<evidence type="ECO:0000313" key="2">
    <source>
        <dbReference type="Proteomes" id="UP000001730"/>
    </source>
</evidence>
<name>B6ET39_ALISL</name>
<geneLocation type="plasmid" evidence="1 2">
    <name>pVSAL840</name>
</geneLocation>
<gene>
    <name evidence="1" type="ordered locus">VSAL_p840_68</name>
</gene>
<accession>B6ET39</accession>
<evidence type="ECO:0000313" key="1">
    <source>
        <dbReference type="EMBL" id="CAQ81927.1"/>
    </source>
</evidence>
<dbReference type="Proteomes" id="UP000001730">
    <property type="component" value="Plasmid pVSAL840"/>
</dbReference>
<dbReference type="EMBL" id="FM178381">
    <property type="protein sequence ID" value="CAQ81927.1"/>
    <property type="molecule type" value="Genomic_DNA"/>
</dbReference>
<reference evidence="1 2" key="1">
    <citation type="journal article" date="2008" name="BMC Genomics">
        <title>The genome sequence of the fish pathogen Aliivibrio salmonicida strain LFI1238 shows extensive evidence of gene decay.</title>
        <authorList>
            <person name="Hjerde E."/>
            <person name="Lorentzen M.S."/>
            <person name="Holden M.T."/>
            <person name="Seeger K."/>
            <person name="Paulsen S."/>
            <person name="Bason N."/>
            <person name="Churcher C."/>
            <person name="Harris D."/>
            <person name="Norbertczak H."/>
            <person name="Quail M.A."/>
            <person name="Sanders S."/>
            <person name="Thurston S."/>
            <person name="Parkhill J."/>
            <person name="Willassen N.P."/>
            <person name="Thomson N.R."/>
        </authorList>
    </citation>
    <scope>NUCLEOTIDE SEQUENCE [LARGE SCALE GENOMIC DNA]</scope>
    <source>
        <strain evidence="1 2">LFI1238</strain>
    </source>
</reference>
<sequence>MLCVIMLRMCLMKPSDLHFTLQTKKEYDAEYRAKRKVRKQELISLHRSVVEEENDKKPKTPFKFEFRSRRLLRSGKWETLPPEYARILKSCEEFIDHPNRFPALNAWGGEGVNNIQCRRLVANVLACIIVNTDLIGGRIGLPTEAGLKTISYDHLQEDYALRFGRFISPKSFAKAISYLKRAGYLHSERVNVCVDMKEGTIRSAPAYKQFTERFFSDLKVVRYSNICALIIASRKRQEQKGLRFSWMSFREIASGVQEVFNAEKLNGFAQSVKTVFEAYQPHLSPH</sequence>
<organism evidence="1 2">
    <name type="scientific">Aliivibrio salmonicida (strain LFI1238)</name>
    <name type="common">Vibrio salmonicida (strain LFI1238)</name>
    <dbReference type="NCBI Taxonomy" id="316275"/>
    <lineage>
        <taxon>Bacteria</taxon>
        <taxon>Pseudomonadati</taxon>
        <taxon>Pseudomonadota</taxon>
        <taxon>Gammaproteobacteria</taxon>
        <taxon>Vibrionales</taxon>
        <taxon>Vibrionaceae</taxon>
        <taxon>Aliivibrio</taxon>
    </lineage>
</organism>
<keyword evidence="1" id="KW-0614">Plasmid</keyword>
<keyword evidence="2" id="KW-1185">Reference proteome</keyword>
<dbReference type="KEGG" id="vsa:VSAL_p840_68"/>
<protein>
    <submittedName>
        <fullName evidence="1">Uncharacterized protein</fullName>
    </submittedName>
</protein>
<proteinExistence type="predicted"/>